<accession>A0A9Q8LFU3</accession>
<dbReference type="RefSeq" id="XP_047760229.1">
    <property type="nucleotide sequence ID" value="XM_047903572.1"/>
</dbReference>
<dbReference type="OrthoDB" id="3641472at2759"/>
<organism evidence="1 2">
    <name type="scientific">Passalora fulva</name>
    <name type="common">Tomato leaf mold</name>
    <name type="synonym">Cladosporium fulvum</name>
    <dbReference type="NCBI Taxonomy" id="5499"/>
    <lineage>
        <taxon>Eukaryota</taxon>
        <taxon>Fungi</taxon>
        <taxon>Dikarya</taxon>
        <taxon>Ascomycota</taxon>
        <taxon>Pezizomycotina</taxon>
        <taxon>Dothideomycetes</taxon>
        <taxon>Dothideomycetidae</taxon>
        <taxon>Mycosphaerellales</taxon>
        <taxon>Mycosphaerellaceae</taxon>
        <taxon>Fulvia</taxon>
    </lineage>
</organism>
<dbReference type="Proteomes" id="UP000756132">
    <property type="component" value="Chromosome 4"/>
</dbReference>
<dbReference type="KEGG" id="ffu:CLAFUR5_04424"/>
<evidence type="ECO:0000313" key="1">
    <source>
        <dbReference type="EMBL" id="UJO15863.1"/>
    </source>
</evidence>
<dbReference type="AlphaFoldDB" id="A0A9Q8LFU3"/>
<reference evidence="1" key="1">
    <citation type="submission" date="2021-12" db="EMBL/GenBank/DDBJ databases">
        <authorList>
            <person name="Zaccaron A."/>
            <person name="Stergiopoulos I."/>
        </authorList>
    </citation>
    <scope>NUCLEOTIDE SEQUENCE</scope>
    <source>
        <strain evidence="1">Race5_Kim</strain>
    </source>
</reference>
<gene>
    <name evidence="1" type="ORF">CLAFUR5_04424</name>
</gene>
<keyword evidence="2" id="KW-1185">Reference proteome</keyword>
<dbReference type="EMBL" id="CP090166">
    <property type="protein sequence ID" value="UJO15863.1"/>
    <property type="molecule type" value="Genomic_DNA"/>
</dbReference>
<evidence type="ECO:0000313" key="2">
    <source>
        <dbReference type="Proteomes" id="UP000756132"/>
    </source>
</evidence>
<name>A0A9Q8LFU3_PASFU</name>
<protein>
    <submittedName>
        <fullName evidence="1">Uncharacterized protein</fullName>
    </submittedName>
</protein>
<sequence length="203" mass="21898">MGSMDGSVLDKHLTSAKIIDNSAKMVDLNSAKDVVDPNAQKMVDVVGPMLEKRFGCIVIALVRVIGGQLISGVARAGIDVAKAHLEPESSKYKDFDEARRAFTPEMAKDFYEKREGGVIGVVCFNGGYTWKSTSQALRESTSSGMFTTRIMTVSRCGRAPLFTMMATGGARILPTTASFRPSMAVINARNLTARMLLVVGQGR</sequence>
<reference evidence="1" key="2">
    <citation type="journal article" date="2022" name="Microb. Genom.">
        <title>A chromosome-scale genome assembly of the tomato pathogen Cladosporium fulvum reveals a compartmentalized genome architecture and the presence of a dispensable chromosome.</title>
        <authorList>
            <person name="Zaccaron A.Z."/>
            <person name="Chen L.H."/>
            <person name="Samaras A."/>
            <person name="Stergiopoulos I."/>
        </authorList>
    </citation>
    <scope>NUCLEOTIDE SEQUENCE</scope>
    <source>
        <strain evidence="1">Race5_Kim</strain>
    </source>
</reference>
<proteinExistence type="predicted"/>
<dbReference type="GeneID" id="71984302"/>